<dbReference type="EMBL" id="QEAS01000002">
    <property type="protein sequence ID" value="PWG82053.1"/>
    <property type="molecule type" value="Genomic_DNA"/>
</dbReference>
<dbReference type="Pfam" id="PF03881">
    <property type="entry name" value="Fructosamin_kin"/>
    <property type="match status" value="1"/>
</dbReference>
<dbReference type="Gene3D" id="3.90.1200.10">
    <property type="match status" value="1"/>
</dbReference>
<protein>
    <submittedName>
        <fullName evidence="3">Ketosamine-3-kinase</fullName>
    </submittedName>
</protein>
<keyword evidence="2 3" id="KW-0418">Kinase</keyword>
<name>A0A2U2PKW9_9SPHI</name>
<evidence type="ECO:0000313" key="4">
    <source>
        <dbReference type="Proteomes" id="UP000245647"/>
    </source>
</evidence>
<reference evidence="3 4" key="1">
    <citation type="submission" date="2018-04" db="EMBL/GenBank/DDBJ databases">
        <title>Pedobacter chongqingensis sp. nov., isolated from a rottenly hemp rope.</title>
        <authorList>
            <person name="Cai Y."/>
        </authorList>
    </citation>
    <scope>NUCLEOTIDE SEQUENCE [LARGE SCALE GENOMIC DNA]</scope>
    <source>
        <strain evidence="3 4">FJ4-8</strain>
    </source>
</reference>
<comment type="caution">
    <text evidence="3">The sequence shown here is derived from an EMBL/GenBank/DDBJ whole genome shotgun (WGS) entry which is preliminary data.</text>
</comment>
<dbReference type="PANTHER" id="PTHR12149:SF8">
    <property type="entry name" value="PROTEIN-RIBULOSAMINE 3-KINASE"/>
    <property type="match status" value="1"/>
</dbReference>
<dbReference type="GO" id="GO:0016301">
    <property type="term" value="F:kinase activity"/>
    <property type="evidence" value="ECO:0007669"/>
    <property type="project" value="UniProtKB-UniRule"/>
</dbReference>
<gene>
    <name evidence="3" type="ORF">DDR33_03265</name>
</gene>
<dbReference type="InterPro" id="IPR016477">
    <property type="entry name" value="Fructo-/Ketosamine-3-kinase"/>
</dbReference>
<sequence>MYIKAETMEVINQSLKLITNVNEPVIVEFPVSGGSINSCYKLRAGKQCFFLKINDSRKYPEMFLKEAEGLKTIRSTNAINVPAVIAQGTAGIEQYLILNWVEEKTGSRQAWEKLGENLAKMHQVSSHSFGLGYGNYMGSLGQSNKRHKSWASFFINERLIPQVQMATKKHLLDSTLTDKFNLLYDMLPELFPEEAPSLIHGDLWSGNYIITEGGEPVLIDPAISFGHREFDIAMTTLFGGFNQSFYDSYNNAFPLQKGWQERLPLWNLYPLLIHLNLFGISYLSAIKSSLAKYDRTK</sequence>
<dbReference type="SUPFAM" id="SSF56112">
    <property type="entry name" value="Protein kinase-like (PK-like)"/>
    <property type="match status" value="1"/>
</dbReference>
<evidence type="ECO:0000256" key="2">
    <source>
        <dbReference type="PIRNR" id="PIRNR006221"/>
    </source>
</evidence>
<evidence type="ECO:0000313" key="3">
    <source>
        <dbReference type="EMBL" id="PWG82053.1"/>
    </source>
</evidence>
<dbReference type="PIRSF" id="PIRSF006221">
    <property type="entry name" value="Ketosamine-3-kinase"/>
    <property type="match status" value="1"/>
</dbReference>
<proteinExistence type="inferred from homology"/>
<dbReference type="PANTHER" id="PTHR12149">
    <property type="entry name" value="FRUCTOSAMINE 3 KINASE-RELATED PROTEIN"/>
    <property type="match status" value="1"/>
</dbReference>
<keyword evidence="4" id="KW-1185">Reference proteome</keyword>
<evidence type="ECO:0000256" key="1">
    <source>
        <dbReference type="ARBA" id="ARBA00009460"/>
    </source>
</evidence>
<dbReference type="InterPro" id="IPR011009">
    <property type="entry name" value="Kinase-like_dom_sf"/>
</dbReference>
<dbReference type="AlphaFoldDB" id="A0A2U2PKW9"/>
<dbReference type="Gene3D" id="3.30.200.20">
    <property type="entry name" value="Phosphorylase Kinase, domain 1"/>
    <property type="match status" value="1"/>
</dbReference>
<organism evidence="3 4">
    <name type="scientific">Pararcticibacter amylolyticus</name>
    <dbReference type="NCBI Taxonomy" id="2173175"/>
    <lineage>
        <taxon>Bacteria</taxon>
        <taxon>Pseudomonadati</taxon>
        <taxon>Bacteroidota</taxon>
        <taxon>Sphingobacteriia</taxon>
        <taxon>Sphingobacteriales</taxon>
        <taxon>Sphingobacteriaceae</taxon>
        <taxon>Pararcticibacter</taxon>
    </lineage>
</organism>
<comment type="similarity">
    <text evidence="1 2">Belongs to the fructosamine kinase family.</text>
</comment>
<dbReference type="Proteomes" id="UP000245647">
    <property type="component" value="Unassembled WGS sequence"/>
</dbReference>
<accession>A0A2U2PKW9</accession>
<keyword evidence="2" id="KW-0808">Transferase</keyword>